<organism evidence="1 2">
    <name type="scientific">Mycolicibacterium conceptionense</name>
    <dbReference type="NCBI Taxonomy" id="451644"/>
    <lineage>
        <taxon>Bacteria</taxon>
        <taxon>Bacillati</taxon>
        <taxon>Actinomycetota</taxon>
        <taxon>Actinomycetes</taxon>
        <taxon>Mycobacteriales</taxon>
        <taxon>Mycobacteriaceae</taxon>
        <taxon>Mycolicibacterium</taxon>
    </lineage>
</organism>
<proteinExistence type="predicted"/>
<gene>
    <name evidence="1" type="ORF">BN970_02720</name>
</gene>
<evidence type="ECO:0000313" key="2">
    <source>
        <dbReference type="Proteomes" id="UP000182227"/>
    </source>
</evidence>
<dbReference type="AlphaFoldDB" id="A0A0U1DD45"/>
<protein>
    <submittedName>
        <fullName evidence="1">Exported protein</fullName>
    </submittedName>
</protein>
<dbReference type="InterPro" id="IPR006311">
    <property type="entry name" value="TAT_signal"/>
</dbReference>
<sequence precursor="true">MQPTNGGLRRGLAAALAVTGVGGAMVAAFMVPSATAATDPCAASEVAARRAVWPPTSAITWTRIRRPTRP</sequence>
<accession>A0A0U1DD45</accession>
<name>A0A0U1DD45_9MYCO</name>
<dbReference type="Proteomes" id="UP000182227">
    <property type="component" value="Unassembled WGS sequence"/>
</dbReference>
<reference evidence="1 2" key="1">
    <citation type="submission" date="2015-03" db="EMBL/GenBank/DDBJ databases">
        <authorList>
            <person name="Murphy D."/>
        </authorList>
    </citation>
    <scope>NUCLEOTIDE SEQUENCE [LARGE SCALE GENOMIC DNA]</scope>
    <source>
        <strain evidence="1 2">D16</strain>
    </source>
</reference>
<dbReference type="EMBL" id="CTEF01000001">
    <property type="protein sequence ID" value="CQD13022.1"/>
    <property type="molecule type" value="Genomic_DNA"/>
</dbReference>
<dbReference type="PROSITE" id="PS51318">
    <property type="entry name" value="TAT"/>
    <property type="match status" value="1"/>
</dbReference>
<evidence type="ECO:0000313" key="1">
    <source>
        <dbReference type="EMBL" id="CQD13022.1"/>
    </source>
</evidence>